<evidence type="ECO:0000313" key="3">
    <source>
        <dbReference type="Proteomes" id="UP000037904"/>
    </source>
</evidence>
<feature type="region of interest" description="Disordered" evidence="1">
    <location>
        <begin position="1"/>
        <end position="47"/>
    </location>
</feature>
<feature type="region of interest" description="Disordered" evidence="1">
    <location>
        <begin position="175"/>
        <end position="204"/>
    </location>
</feature>
<dbReference type="Proteomes" id="UP000037904">
    <property type="component" value="Unassembled WGS sequence"/>
</dbReference>
<sequence length="204" mass="23346">MTSQKRSASHHAARHVEESHPSKTAKTVPSASNQSSSQQAVTERRGRTTKMLYDDTLKMIDRNVRVIDRKVFQERGGDPRAYTTDDYAKLVYRHSKTVKSMAAVDNTLAFNLLLSMADASNADLDTTVKICGEDADESARYFQSLDNLLLPLIKARQQPAELDWQLLEVPVRWSRRRTRSQDAKSDEDPDEWSEPDLDNEYWDK</sequence>
<accession>A0A0M9ESL1</accession>
<reference evidence="2 3" key="1">
    <citation type="submission" date="2015-04" db="EMBL/GenBank/DDBJ databases">
        <title>The draft genome sequence of Fusarium langsethiae, a T-2/HT-2 mycotoxin producer.</title>
        <authorList>
            <person name="Lysoe E."/>
            <person name="Divon H.H."/>
            <person name="Terzi V."/>
            <person name="Orru L."/>
            <person name="Lamontanara A."/>
            <person name="Kolseth A.-K."/>
            <person name="Frandsen R.J."/>
            <person name="Nielsen K."/>
            <person name="Thrane U."/>
        </authorList>
    </citation>
    <scope>NUCLEOTIDE SEQUENCE [LARGE SCALE GENOMIC DNA]</scope>
    <source>
        <strain evidence="2 3">Fl201059</strain>
    </source>
</reference>
<comment type="caution">
    <text evidence="2">The sequence shown here is derived from an EMBL/GenBank/DDBJ whole genome shotgun (WGS) entry which is preliminary data.</text>
</comment>
<organism evidence="2 3">
    <name type="scientific">Fusarium langsethiae</name>
    <dbReference type="NCBI Taxonomy" id="179993"/>
    <lineage>
        <taxon>Eukaryota</taxon>
        <taxon>Fungi</taxon>
        <taxon>Dikarya</taxon>
        <taxon>Ascomycota</taxon>
        <taxon>Pezizomycotina</taxon>
        <taxon>Sordariomycetes</taxon>
        <taxon>Hypocreomycetidae</taxon>
        <taxon>Hypocreales</taxon>
        <taxon>Nectriaceae</taxon>
        <taxon>Fusarium</taxon>
    </lineage>
</organism>
<gene>
    <name evidence="2" type="ORF">FLAG1_08100</name>
</gene>
<protein>
    <submittedName>
        <fullName evidence="2">Uncharacterized protein</fullName>
    </submittedName>
</protein>
<evidence type="ECO:0000256" key="1">
    <source>
        <dbReference type="SAM" id="MobiDB-lite"/>
    </source>
</evidence>
<dbReference type="EMBL" id="JXCE01000224">
    <property type="protein sequence ID" value="KPA39039.1"/>
    <property type="molecule type" value="Genomic_DNA"/>
</dbReference>
<dbReference type="AlphaFoldDB" id="A0A0M9ESL1"/>
<dbReference type="OrthoDB" id="5296889at2759"/>
<keyword evidence="3" id="KW-1185">Reference proteome</keyword>
<name>A0A0M9ESL1_FUSLA</name>
<feature type="compositionally biased region" description="Low complexity" evidence="1">
    <location>
        <begin position="30"/>
        <end position="40"/>
    </location>
</feature>
<feature type="compositionally biased region" description="Acidic residues" evidence="1">
    <location>
        <begin position="187"/>
        <end position="204"/>
    </location>
</feature>
<proteinExistence type="predicted"/>
<evidence type="ECO:0000313" key="2">
    <source>
        <dbReference type="EMBL" id="KPA39039.1"/>
    </source>
</evidence>